<proteinExistence type="predicted"/>
<accession>A0A250VV52</accession>
<sequence length="88" mass="9906">MWSTVRRESYSQLRAHLSYPKLNDAFEALPRVLDQVRTENLSMAAAFERLLEIEVEPSVSWSAWSRRTSSFTVPPTTTSSTGAATTAR</sequence>
<dbReference type="AlphaFoldDB" id="A0A250VV52"/>
<dbReference type="EMBL" id="BDQI01000041">
    <property type="protein sequence ID" value="GAX57840.1"/>
    <property type="molecule type" value="Genomic_DNA"/>
</dbReference>
<comment type="caution">
    <text evidence="2">The sequence shown here is derived from an EMBL/GenBank/DDBJ whole genome shotgun (WGS) entry which is preliminary data.</text>
</comment>
<dbReference type="Proteomes" id="UP000217446">
    <property type="component" value="Unassembled WGS sequence"/>
</dbReference>
<evidence type="ECO:0000256" key="1">
    <source>
        <dbReference type="SAM" id="MobiDB-lite"/>
    </source>
</evidence>
<organism evidence="2 3">
    <name type="scientific">Streptomyces olivochromogenes</name>
    <dbReference type="NCBI Taxonomy" id="1963"/>
    <lineage>
        <taxon>Bacteria</taxon>
        <taxon>Bacillati</taxon>
        <taxon>Actinomycetota</taxon>
        <taxon>Actinomycetes</taxon>
        <taxon>Kitasatosporales</taxon>
        <taxon>Streptomycetaceae</taxon>
        <taxon>Streptomyces</taxon>
    </lineage>
</organism>
<name>A0A250VV52_STROL</name>
<evidence type="ECO:0000313" key="2">
    <source>
        <dbReference type="EMBL" id="GAX57840.1"/>
    </source>
</evidence>
<evidence type="ECO:0000313" key="3">
    <source>
        <dbReference type="Proteomes" id="UP000217446"/>
    </source>
</evidence>
<protein>
    <submittedName>
        <fullName evidence="2">Uncharacterized protein</fullName>
    </submittedName>
</protein>
<reference evidence="3" key="1">
    <citation type="submission" date="2017-05" db="EMBL/GenBank/DDBJ databases">
        <title>Streptomyces olivochromogenes NBRC 3561 whole genome shotgun sequence.</title>
        <authorList>
            <person name="Dohra H."/>
            <person name="Kodani S."/>
        </authorList>
    </citation>
    <scope>NUCLEOTIDE SEQUENCE [LARGE SCALE GENOMIC DNA]</scope>
    <source>
        <strain evidence="3">NBRC 3561</strain>
    </source>
</reference>
<keyword evidence="3" id="KW-1185">Reference proteome</keyword>
<gene>
    <name evidence="2" type="ORF">SO3561_09410</name>
</gene>
<feature type="region of interest" description="Disordered" evidence="1">
    <location>
        <begin position="67"/>
        <end position="88"/>
    </location>
</feature>